<comment type="caution">
    <text evidence="1">The sequence shown here is derived from an EMBL/GenBank/DDBJ whole genome shotgun (WGS) entry which is preliminary data.</text>
</comment>
<sequence length="170" mass="16873">MAAKKYLAQILGAITEVAATVVSAGAANDGDVVALNAQGKLDSSVLPTGVGAETKVLTTSEDLAAGGWVNIYDNAGTPTARKADATTAGKEAHGFVLASTTSGQDAVVYVAGINNQCTGLTGGETYFLATTAGGETLTPPSASGNVVQRLGQSLSDTEVAFEPGVPITLA</sequence>
<name>A0A6P1ZCS7_9BACT</name>
<dbReference type="RefSeq" id="WP_144306937.1">
    <property type="nucleotide sequence ID" value="NZ_QMIF01000017.1"/>
</dbReference>
<organism evidence="1 2">
    <name type="scientific">Oceanidesulfovibrio marinus</name>
    <dbReference type="NCBI Taxonomy" id="370038"/>
    <lineage>
        <taxon>Bacteria</taxon>
        <taxon>Pseudomonadati</taxon>
        <taxon>Thermodesulfobacteriota</taxon>
        <taxon>Desulfovibrionia</taxon>
        <taxon>Desulfovibrionales</taxon>
        <taxon>Desulfovibrionaceae</taxon>
        <taxon>Oceanidesulfovibrio</taxon>
    </lineage>
</organism>
<evidence type="ECO:0000313" key="1">
    <source>
        <dbReference type="EMBL" id="TVM31152.1"/>
    </source>
</evidence>
<dbReference type="OrthoDB" id="4553984at2"/>
<dbReference type="Proteomes" id="UP000434052">
    <property type="component" value="Unassembled WGS sequence"/>
</dbReference>
<accession>A0A6P1ZCS7</accession>
<evidence type="ECO:0000313" key="2">
    <source>
        <dbReference type="Proteomes" id="UP000434052"/>
    </source>
</evidence>
<gene>
    <name evidence="1" type="ORF">DQK91_18755</name>
</gene>
<proteinExistence type="predicted"/>
<reference evidence="1 2" key="1">
    <citation type="submission" date="2018-06" db="EMBL/GenBank/DDBJ databases">
        <title>Complete genome of Desulfovibrio marinus P48SEP.</title>
        <authorList>
            <person name="Crispim J.S."/>
            <person name="Vidigal P.M.P."/>
            <person name="Silva L.C.F."/>
            <person name="Araujo L.C."/>
            <person name="Laguardia C.N."/>
            <person name="Dias R.S."/>
            <person name="Sousa M.P."/>
            <person name="Paula S.O."/>
            <person name="Silva C."/>
        </authorList>
    </citation>
    <scope>NUCLEOTIDE SEQUENCE [LARGE SCALE GENOMIC DNA]</scope>
    <source>
        <strain evidence="1 2">P48SEP</strain>
    </source>
</reference>
<dbReference type="EMBL" id="QMIF01000017">
    <property type="protein sequence ID" value="TVM31152.1"/>
    <property type="molecule type" value="Genomic_DNA"/>
</dbReference>
<dbReference type="AlphaFoldDB" id="A0A6P1ZCS7"/>
<protein>
    <submittedName>
        <fullName evidence="1">Uncharacterized protein</fullName>
    </submittedName>
</protein>